<evidence type="ECO:0000313" key="2">
    <source>
        <dbReference type="Proteomes" id="UP001176891"/>
    </source>
</evidence>
<name>A0ABT8WZR6_9FLAO</name>
<dbReference type="Proteomes" id="UP001176891">
    <property type="component" value="Unassembled WGS sequence"/>
</dbReference>
<organism evidence="1 2">
    <name type="scientific">Flavivirga amylovorans</name>
    <dbReference type="NCBI Taxonomy" id="870486"/>
    <lineage>
        <taxon>Bacteria</taxon>
        <taxon>Pseudomonadati</taxon>
        <taxon>Bacteroidota</taxon>
        <taxon>Flavobacteriia</taxon>
        <taxon>Flavobacteriales</taxon>
        <taxon>Flavobacteriaceae</taxon>
        <taxon>Flavivirga</taxon>
    </lineage>
</organism>
<keyword evidence="2" id="KW-1185">Reference proteome</keyword>
<evidence type="ECO:0000313" key="1">
    <source>
        <dbReference type="EMBL" id="MDO5986860.1"/>
    </source>
</evidence>
<sequence>MENLLKIKEDLYSQCLDAINDRYRTVQNTINEIQVSLTSETKSSAGDKHETGRAMLQLEREKAGSQLAEIQKIKEILFKMDISKTLKVVGLGSVVFTSQANYFIAISTGKLIVDGVQFYAISPSTPIGQLLIGKTVGDKVVFREQKFLVNLII</sequence>
<accession>A0ABT8WZR6</accession>
<gene>
    <name evidence="1" type="ORF">Q4Q39_05510</name>
</gene>
<proteinExistence type="predicted"/>
<protein>
    <submittedName>
        <fullName evidence="1">3-oxoacyl-ACP synthase</fullName>
    </submittedName>
</protein>
<dbReference type="EMBL" id="JAUOEM010000002">
    <property type="protein sequence ID" value="MDO5986860.1"/>
    <property type="molecule type" value="Genomic_DNA"/>
</dbReference>
<reference evidence="1" key="1">
    <citation type="submission" date="2023-07" db="EMBL/GenBank/DDBJ databases">
        <title>Two novel species in the genus Flavivirga.</title>
        <authorList>
            <person name="Kwon K."/>
        </authorList>
    </citation>
    <scope>NUCLEOTIDE SEQUENCE</scope>
    <source>
        <strain evidence="1">KACC 14157</strain>
    </source>
</reference>
<comment type="caution">
    <text evidence="1">The sequence shown here is derived from an EMBL/GenBank/DDBJ whole genome shotgun (WGS) entry which is preliminary data.</text>
</comment>